<evidence type="ECO:0008006" key="3">
    <source>
        <dbReference type="Google" id="ProtNLM"/>
    </source>
</evidence>
<organism evidence="1 2">
    <name type="scientific">Sphingobacterium kyonggiense</name>
    <dbReference type="NCBI Taxonomy" id="714075"/>
    <lineage>
        <taxon>Bacteria</taxon>
        <taxon>Pseudomonadati</taxon>
        <taxon>Bacteroidota</taxon>
        <taxon>Sphingobacteriia</taxon>
        <taxon>Sphingobacteriales</taxon>
        <taxon>Sphingobacteriaceae</taxon>
        <taxon>Sphingobacterium</taxon>
    </lineage>
</organism>
<reference evidence="2" key="1">
    <citation type="journal article" date="2019" name="Int. J. Syst. Evol. Microbiol.">
        <title>The Global Catalogue of Microorganisms (GCM) 10K type strain sequencing project: providing services to taxonomists for standard genome sequencing and annotation.</title>
        <authorList>
            <consortium name="The Broad Institute Genomics Platform"/>
            <consortium name="The Broad Institute Genome Sequencing Center for Infectious Disease"/>
            <person name="Wu L."/>
            <person name="Ma J."/>
        </authorList>
    </citation>
    <scope>NUCLEOTIDE SEQUENCE [LARGE SCALE GENOMIC DNA]</scope>
    <source>
        <strain evidence="2">JCM 16704</strain>
    </source>
</reference>
<dbReference type="Proteomes" id="UP001500101">
    <property type="component" value="Unassembled WGS sequence"/>
</dbReference>
<dbReference type="RefSeq" id="WP_344673577.1">
    <property type="nucleotide sequence ID" value="NZ_BAAAZI010000006.1"/>
</dbReference>
<name>A0ABP7YJ65_9SPHI</name>
<protein>
    <recommendedName>
        <fullName evidence="3">Iron complex transport system substrate-binding protein</fullName>
    </recommendedName>
</protein>
<proteinExistence type="predicted"/>
<evidence type="ECO:0000313" key="1">
    <source>
        <dbReference type="EMBL" id="GAA4136106.1"/>
    </source>
</evidence>
<dbReference type="EMBL" id="BAAAZI010000006">
    <property type="protein sequence ID" value="GAA4136106.1"/>
    <property type="molecule type" value="Genomic_DNA"/>
</dbReference>
<comment type="caution">
    <text evidence="1">The sequence shown here is derived from an EMBL/GenBank/DDBJ whole genome shotgun (WGS) entry which is preliminary data.</text>
</comment>
<accession>A0ABP7YJ65</accession>
<dbReference type="SUPFAM" id="SSF53807">
    <property type="entry name" value="Helical backbone' metal receptor"/>
    <property type="match status" value="1"/>
</dbReference>
<gene>
    <name evidence="1" type="ORF">GCM10022216_10610</name>
</gene>
<evidence type="ECO:0000313" key="2">
    <source>
        <dbReference type="Proteomes" id="UP001500101"/>
    </source>
</evidence>
<keyword evidence="2" id="KW-1185">Reference proteome</keyword>
<sequence>MDQLKHYTEIANELEGRNPQAFETLEEEINILIHKLKFIPMESRPNVLIQHLNSSVIDQDYLEEIMQVAGGKLLASNQDLNEADFLIFIHDAPDFFSKLPQLLETQYAEIKAVKDNQIYIINKAKFGTVKSDYLQDIEILAEIVQSKYFIYGHEGNSWVKFSMSI</sequence>